<name>A0A5B8VPL4_9BACT</name>
<feature type="domain" description="Glycoside hydrolase family 2 catalytic" evidence="10">
    <location>
        <begin position="316"/>
        <end position="569"/>
    </location>
</feature>
<dbReference type="InterPro" id="IPR013783">
    <property type="entry name" value="Ig-like_fold"/>
</dbReference>
<dbReference type="KEGG" id="agi:FSB73_19040"/>
<dbReference type="InterPro" id="IPR017853">
    <property type="entry name" value="GH"/>
</dbReference>
<dbReference type="SUPFAM" id="SSF49785">
    <property type="entry name" value="Galactose-binding domain-like"/>
    <property type="match status" value="1"/>
</dbReference>
<dbReference type="Pfam" id="PF00703">
    <property type="entry name" value="Glyco_hydro_2"/>
    <property type="match status" value="1"/>
</dbReference>
<evidence type="ECO:0000256" key="1">
    <source>
        <dbReference type="ARBA" id="ARBA00001412"/>
    </source>
</evidence>
<dbReference type="Gene3D" id="2.70.98.10">
    <property type="match status" value="1"/>
</dbReference>
<dbReference type="PANTHER" id="PTHR46323">
    <property type="entry name" value="BETA-GALACTOSIDASE"/>
    <property type="match status" value="1"/>
</dbReference>
<dbReference type="InterPro" id="IPR050347">
    <property type="entry name" value="Bact_Beta-galactosidase"/>
</dbReference>
<evidence type="ECO:0000313" key="13">
    <source>
        <dbReference type="Proteomes" id="UP000321291"/>
    </source>
</evidence>
<dbReference type="InterPro" id="IPR006104">
    <property type="entry name" value="Glyco_hydro_2_N"/>
</dbReference>
<dbReference type="Gene3D" id="2.60.120.260">
    <property type="entry name" value="Galactose-binding domain-like"/>
    <property type="match status" value="1"/>
</dbReference>
<dbReference type="EMBL" id="CP042434">
    <property type="protein sequence ID" value="QEC73440.1"/>
    <property type="molecule type" value="Genomic_DNA"/>
</dbReference>
<dbReference type="InterPro" id="IPR006102">
    <property type="entry name" value="Ig-like_GH2"/>
</dbReference>
<evidence type="ECO:0000256" key="2">
    <source>
        <dbReference type="ARBA" id="ARBA00001913"/>
    </source>
</evidence>
<evidence type="ECO:0000313" key="12">
    <source>
        <dbReference type="EMBL" id="QEC73440.1"/>
    </source>
</evidence>
<comment type="catalytic activity">
    <reaction evidence="1">
        <text>Hydrolysis of terminal non-reducing beta-D-galactose residues in beta-D-galactosides.</text>
        <dbReference type="EC" id="3.2.1.23"/>
    </reaction>
</comment>
<evidence type="ECO:0000259" key="9">
    <source>
        <dbReference type="Pfam" id="PF00703"/>
    </source>
</evidence>
<dbReference type="InterPro" id="IPR006103">
    <property type="entry name" value="Glyco_hydro_2_cat"/>
</dbReference>
<evidence type="ECO:0000259" key="10">
    <source>
        <dbReference type="Pfam" id="PF02836"/>
    </source>
</evidence>
<dbReference type="PROSITE" id="PS00608">
    <property type="entry name" value="GLYCOSYL_HYDROL_F2_2"/>
    <property type="match status" value="1"/>
</dbReference>
<evidence type="ECO:0000259" key="11">
    <source>
        <dbReference type="Pfam" id="PF02837"/>
    </source>
</evidence>
<dbReference type="InterPro" id="IPR036156">
    <property type="entry name" value="Beta-gal/glucu_dom_sf"/>
</dbReference>
<comment type="cofactor">
    <cofactor evidence="2">
        <name>Ca(2+)</name>
        <dbReference type="ChEBI" id="CHEBI:29108"/>
    </cofactor>
</comment>
<dbReference type="GO" id="GO:0030246">
    <property type="term" value="F:carbohydrate binding"/>
    <property type="evidence" value="ECO:0007669"/>
    <property type="project" value="InterPro"/>
</dbReference>
<keyword evidence="8" id="KW-0326">Glycosidase</keyword>
<reference evidence="12 13" key="1">
    <citation type="journal article" date="2017" name="Int. J. Syst. Evol. Microbiol.">
        <title>Arachidicoccus ginsenosidivorans sp. nov., with ginsenoside-converting activity isolated from ginseng cultivating soil.</title>
        <authorList>
            <person name="Siddiqi M.Z."/>
            <person name="Aslam Z."/>
            <person name="Im W.T."/>
        </authorList>
    </citation>
    <scope>NUCLEOTIDE SEQUENCE [LARGE SCALE GENOMIC DNA]</scope>
    <source>
        <strain evidence="12 13">Gsoil 809</strain>
    </source>
</reference>
<keyword evidence="6" id="KW-0378">Hydrolase</keyword>
<dbReference type="Proteomes" id="UP000321291">
    <property type="component" value="Chromosome"/>
</dbReference>
<dbReference type="Pfam" id="PF02837">
    <property type="entry name" value="Glyco_hydro_2_N"/>
    <property type="match status" value="1"/>
</dbReference>
<dbReference type="InterPro" id="IPR006101">
    <property type="entry name" value="Glyco_hydro_2"/>
</dbReference>
<keyword evidence="7" id="KW-0106">Calcium</keyword>
<proteinExistence type="inferred from homology"/>
<gene>
    <name evidence="12" type="ORF">FSB73_19040</name>
</gene>
<comment type="subunit">
    <text evidence="4">Monomer.</text>
</comment>
<protein>
    <recommendedName>
        <fullName evidence="5">beta-galactosidase</fullName>
        <ecNumber evidence="5">3.2.1.23</ecNumber>
    </recommendedName>
</protein>
<dbReference type="AlphaFoldDB" id="A0A5B8VPL4"/>
<evidence type="ECO:0000256" key="8">
    <source>
        <dbReference type="ARBA" id="ARBA00023295"/>
    </source>
</evidence>
<feature type="domain" description="Glycosyl hydrolases family 2 sugar binding" evidence="11">
    <location>
        <begin position="40"/>
        <end position="202"/>
    </location>
</feature>
<dbReference type="InterPro" id="IPR023232">
    <property type="entry name" value="Glyco_hydro_2_AS"/>
</dbReference>
<dbReference type="SUPFAM" id="SSF51445">
    <property type="entry name" value="(Trans)glycosidases"/>
    <property type="match status" value="1"/>
</dbReference>
<dbReference type="SUPFAM" id="SSF49303">
    <property type="entry name" value="beta-Galactosidase/glucuronidase domain"/>
    <property type="match status" value="2"/>
</dbReference>
<dbReference type="Pfam" id="PF02836">
    <property type="entry name" value="Glyco_hydro_2_C"/>
    <property type="match status" value="1"/>
</dbReference>
<organism evidence="12 13">
    <name type="scientific">Arachidicoccus ginsenosidivorans</name>
    <dbReference type="NCBI Taxonomy" id="496057"/>
    <lineage>
        <taxon>Bacteria</taxon>
        <taxon>Pseudomonadati</taxon>
        <taxon>Bacteroidota</taxon>
        <taxon>Chitinophagia</taxon>
        <taxon>Chitinophagales</taxon>
        <taxon>Chitinophagaceae</taxon>
        <taxon>Arachidicoccus</taxon>
    </lineage>
</organism>
<comment type="similarity">
    <text evidence="3">Belongs to the glycosyl hydrolase 2 family.</text>
</comment>
<sequence>MNSKHMRVIYLLVGFLAVFCCKGLDAQLRFYPVRDQMLTESLDGTWKIKMIAGQVIPDSLSNWLDLSYDTQNWQDILVPGNLETQGLKMPEYGADLSDYTGLYRRKFDYNPSWKGRHVILRLDGVNFSYTIYLNGHKVGDWGSSFNLCQFDITPYLNKGGKNLLCIQVSTRSLPTQPDNTWQFDTNDDWSLSGISRDVTLFTLDTVYLKDVTFTTDILENKDADVKVDVQVDRFKPTHTQNYQVEVSLVDPLNNHVIDFRKACTFNKDTIHFKAKLKTPSLWTAETPNLYRLEVNIIGPTGQVIQRTHQKVGIRSVRVDGYNLKVNNVPIKLHGVCLSEINPKNGRALKYKQRRQQLKMMKAAGINFIRTAHYPFSPDFYDLTDEMGFYICDEVPFGFGDHNLKDETYLPQLITRARATISRDKNHPAVIIWSIGNENPYTPIVEKVIQYVKQKDPSRPRGLPQRGSDYLRYQGRQSPNVDIYMPHYLDVTSLNKSLQKTDKPLILTEYAHSLGLAMDEFEQQYANILKQPRIIGGSIWCWTDQAMLISRPPNGLESVNRFNEKVNHPNLKQTQVMEGIQIDQHHYLDNNGNNGADGIVYGDGYPQEDYFLVRKIYAPVQIQADHLNFIPGQKSNFTIDVTNRFDFISLHGYQLKWQIVNLKKTIDQGKRWLDAPANHTQKVTIQGWLPEHLTAAQPLALHLMVLDPQGKQINEKNIVLKEADFTKQIRDIKANQDLQISISKTAVLEIQNKKQQLLKSPLLMRVGRKQTITLQAQTSKNKFNWQPYLLRPKVDHFKKIKTDSGQVYLLDCHWAIDNDSFNHRGFKGVVQILIGKNNVIELSYKAQPYKGATGSLLACGLTLLLEKQYQTFDYLGQGPFSTTVGKKPIMKMGFGL</sequence>
<evidence type="ECO:0000256" key="6">
    <source>
        <dbReference type="ARBA" id="ARBA00022801"/>
    </source>
</evidence>
<evidence type="ECO:0000256" key="4">
    <source>
        <dbReference type="ARBA" id="ARBA00011245"/>
    </source>
</evidence>
<dbReference type="Gene3D" id="2.60.40.10">
    <property type="entry name" value="Immunoglobulins"/>
    <property type="match status" value="2"/>
</dbReference>
<evidence type="ECO:0000256" key="7">
    <source>
        <dbReference type="ARBA" id="ARBA00022837"/>
    </source>
</evidence>
<dbReference type="PRINTS" id="PR00132">
    <property type="entry name" value="GLHYDRLASE2"/>
</dbReference>
<feature type="domain" description="Glycoside hydrolase family 2 immunoglobulin-like beta-sandwich" evidence="9">
    <location>
        <begin position="206"/>
        <end position="314"/>
    </location>
</feature>
<keyword evidence="13" id="KW-1185">Reference proteome</keyword>
<evidence type="ECO:0000256" key="3">
    <source>
        <dbReference type="ARBA" id="ARBA00007401"/>
    </source>
</evidence>
<dbReference type="PANTHER" id="PTHR46323:SF2">
    <property type="entry name" value="BETA-GALACTOSIDASE"/>
    <property type="match status" value="1"/>
</dbReference>
<dbReference type="GO" id="GO:0009341">
    <property type="term" value="C:beta-galactosidase complex"/>
    <property type="evidence" value="ECO:0007669"/>
    <property type="project" value="TreeGrafter"/>
</dbReference>
<dbReference type="EC" id="3.2.1.23" evidence="5"/>
<dbReference type="InterPro" id="IPR008979">
    <property type="entry name" value="Galactose-bd-like_sf"/>
</dbReference>
<evidence type="ECO:0000256" key="5">
    <source>
        <dbReference type="ARBA" id="ARBA00012756"/>
    </source>
</evidence>
<dbReference type="Gene3D" id="3.20.20.80">
    <property type="entry name" value="Glycosidases"/>
    <property type="match status" value="1"/>
</dbReference>
<dbReference type="GO" id="GO:0004565">
    <property type="term" value="F:beta-galactosidase activity"/>
    <property type="evidence" value="ECO:0007669"/>
    <property type="project" value="UniProtKB-EC"/>
</dbReference>
<dbReference type="GO" id="GO:0005990">
    <property type="term" value="P:lactose catabolic process"/>
    <property type="evidence" value="ECO:0007669"/>
    <property type="project" value="TreeGrafter"/>
</dbReference>
<accession>A0A5B8VPL4</accession>
<dbReference type="InterPro" id="IPR014718">
    <property type="entry name" value="GH-type_carb-bd"/>
</dbReference>